<name>D2HLL9_AILME</name>
<accession>D2HLL9</accession>
<sequence>MTKEKPLPKKFLLSKRDFEGIAPGSLKKNQSSHKSRLTGKTSLQCEEQPRSKRCKRAAQIQYLQQAQQPSAAQLRSTVVDPVINWLVPKKERLRNAEARQLRHSVIQTKRAKDCFLIHIHVLHAIKWQSHPKSSLWKVVHRKEEEDEEEEEEDDEEEEEEKEEEGKGEEEEGNA</sequence>
<dbReference type="EMBL" id="GL193013">
    <property type="protein sequence ID" value="EFB29954.1"/>
    <property type="molecule type" value="Genomic_DNA"/>
</dbReference>
<feature type="compositionally biased region" description="Acidic residues" evidence="1">
    <location>
        <begin position="144"/>
        <end position="174"/>
    </location>
</feature>
<proteinExistence type="predicted"/>
<feature type="region of interest" description="Disordered" evidence="1">
    <location>
        <begin position="22"/>
        <end position="50"/>
    </location>
</feature>
<evidence type="ECO:0000256" key="1">
    <source>
        <dbReference type="SAM" id="MobiDB-lite"/>
    </source>
</evidence>
<dbReference type="InParanoid" id="D2HLL9"/>
<gene>
    <name evidence="2" type="ORF">PANDA_012405</name>
</gene>
<dbReference type="AlphaFoldDB" id="D2HLL9"/>
<organism evidence="2">
    <name type="scientific">Ailuropoda melanoleuca</name>
    <name type="common">Giant panda</name>
    <dbReference type="NCBI Taxonomy" id="9646"/>
    <lineage>
        <taxon>Eukaryota</taxon>
        <taxon>Metazoa</taxon>
        <taxon>Chordata</taxon>
        <taxon>Craniata</taxon>
        <taxon>Vertebrata</taxon>
        <taxon>Euteleostomi</taxon>
        <taxon>Mammalia</taxon>
        <taxon>Eutheria</taxon>
        <taxon>Laurasiatheria</taxon>
        <taxon>Carnivora</taxon>
        <taxon>Caniformia</taxon>
        <taxon>Ursidae</taxon>
        <taxon>Ailuropoda</taxon>
    </lineage>
</organism>
<evidence type="ECO:0000313" key="2">
    <source>
        <dbReference type="EMBL" id="EFB29954.1"/>
    </source>
</evidence>
<feature type="region of interest" description="Disordered" evidence="1">
    <location>
        <begin position="134"/>
        <end position="174"/>
    </location>
</feature>
<reference evidence="2" key="1">
    <citation type="journal article" date="2010" name="Nature">
        <title>The sequence and de novo assembly of the giant panda genome.</title>
        <authorList>
            <person name="Li R."/>
            <person name="Fan W."/>
            <person name="Tian G."/>
            <person name="Zhu H."/>
            <person name="He L."/>
            <person name="Cai J."/>
            <person name="Huang Q."/>
            <person name="Cai Q."/>
            <person name="Li B."/>
            <person name="Bai Y."/>
            <person name="Zhang Z."/>
            <person name="Zhang Y."/>
            <person name="Wang W."/>
            <person name="Li J."/>
            <person name="Wei F."/>
            <person name="Li H."/>
            <person name="Jian M."/>
            <person name="Li J."/>
            <person name="Zhang Z."/>
            <person name="Nielsen R."/>
            <person name="Li D."/>
            <person name="Gu W."/>
            <person name="Yang Z."/>
            <person name="Xuan Z."/>
            <person name="Ryder O.A."/>
            <person name="Leung F.C."/>
            <person name="Zhou Y."/>
            <person name="Cao J."/>
            <person name="Sun X."/>
            <person name="Fu Y."/>
            <person name="Fang X."/>
            <person name="Guo X."/>
            <person name="Wang B."/>
            <person name="Hou R."/>
            <person name="Shen F."/>
            <person name="Mu B."/>
            <person name="Ni P."/>
            <person name="Lin R."/>
            <person name="Qian W."/>
            <person name="Wang G."/>
            <person name="Yu C."/>
            <person name="Nie W."/>
            <person name="Wang J."/>
            <person name="Wu Z."/>
            <person name="Liang H."/>
            <person name="Min J."/>
            <person name="Wu Q."/>
            <person name="Cheng S."/>
            <person name="Ruan J."/>
            <person name="Wang M."/>
            <person name="Shi Z."/>
            <person name="Wen M."/>
            <person name="Liu B."/>
            <person name="Ren X."/>
            <person name="Zheng H."/>
            <person name="Dong D."/>
            <person name="Cook K."/>
            <person name="Shan G."/>
            <person name="Zhang H."/>
            <person name="Kosiol C."/>
            <person name="Xie X."/>
            <person name="Lu Z."/>
            <person name="Zheng H."/>
            <person name="Li Y."/>
            <person name="Steiner C.C."/>
            <person name="Lam T.T."/>
            <person name="Lin S."/>
            <person name="Zhang Q."/>
            <person name="Li G."/>
            <person name="Tian J."/>
            <person name="Gong T."/>
            <person name="Liu H."/>
            <person name="Zhang D."/>
            <person name="Fang L."/>
            <person name="Ye C."/>
            <person name="Zhang J."/>
            <person name="Hu W."/>
            <person name="Xu A."/>
            <person name="Ren Y."/>
            <person name="Zhang G."/>
            <person name="Bruford M.W."/>
            <person name="Li Q."/>
            <person name="Ma L."/>
            <person name="Guo Y."/>
            <person name="An N."/>
            <person name="Hu Y."/>
            <person name="Zheng Y."/>
            <person name="Shi Y."/>
            <person name="Li Z."/>
            <person name="Liu Q."/>
            <person name="Chen Y."/>
            <person name="Zhao J."/>
            <person name="Qu N."/>
            <person name="Zhao S."/>
            <person name="Tian F."/>
            <person name="Wang X."/>
            <person name="Wang H."/>
            <person name="Xu L."/>
            <person name="Liu X."/>
            <person name="Vinar T."/>
            <person name="Wang Y."/>
            <person name="Lam T.W."/>
            <person name="Yiu S.M."/>
            <person name="Liu S."/>
            <person name="Zhang H."/>
            <person name="Li D."/>
            <person name="Huang Y."/>
            <person name="Wang X."/>
            <person name="Yang G."/>
            <person name="Jiang Z."/>
            <person name="Wang J."/>
            <person name="Qin N."/>
            <person name="Li L."/>
            <person name="Li J."/>
            <person name="Bolund L."/>
            <person name="Kristiansen K."/>
            <person name="Wong G.K."/>
            <person name="Olson M."/>
            <person name="Zhang X."/>
            <person name="Li S."/>
            <person name="Yang H."/>
            <person name="Wang J."/>
            <person name="Wang J."/>
        </authorList>
    </citation>
    <scope>NUCLEOTIDE SEQUENCE [LARGE SCALE GENOMIC DNA]</scope>
</reference>
<protein>
    <submittedName>
        <fullName evidence="2">Uncharacterized protein</fullName>
    </submittedName>
</protein>